<reference evidence="1" key="1">
    <citation type="submission" date="2012-04" db="EMBL/GenBank/DDBJ databases">
        <title>The Genome Sequence of Loa loa.</title>
        <authorList>
            <consortium name="The Broad Institute Genome Sequencing Platform"/>
            <consortium name="Broad Institute Genome Sequencing Center for Infectious Disease"/>
            <person name="Nutman T.B."/>
            <person name="Fink D.L."/>
            <person name="Russ C."/>
            <person name="Young S."/>
            <person name="Zeng Q."/>
            <person name="Gargeya S."/>
            <person name="Alvarado L."/>
            <person name="Berlin A."/>
            <person name="Chapman S.B."/>
            <person name="Chen Z."/>
            <person name="Freedman E."/>
            <person name="Gellesch M."/>
            <person name="Goldberg J."/>
            <person name="Griggs A."/>
            <person name="Gujja S."/>
            <person name="Heilman E.R."/>
            <person name="Heiman D."/>
            <person name="Howarth C."/>
            <person name="Mehta T."/>
            <person name="Neiman D."/>
            <person name="Pearson M."/>
            <person name="Roberts A."/>
            <person name="Saif S."/>
            <person name="Shea T."/>
            <person name="Shenoy N."/>
            <person name="Sisk P."/>
            <person name="Stolte C."/>
            <person name="Sykes S."/>
            <person name="White J."/>
            <person name="Yandava C."/>
            <person name="Haas B."/>
            <person name="Henn M.R."/>
            <person name="Nusbaum C."/>
            <person name="Birren B."/>
        </authorList>
    </citation>
    <scope>NUCLEOTIDE SEQUENCE [LARGE SCALE GENOMIC DNA]</scope>
</reference>
<dbReference type="AlphaFoldDB" id="A0A1S0U9B3"/>
<gene>
    <name evidence="1" type="ORF">LOAG_02147</name>
</gene>
<dbReference type="CTD" id="9939536"/>
<accession>A0A1S0U9B3</accession>
<sequence>MLTRIHLLACKSIVASNSAHYTTIGNKRIGYNPDYDKDVEGIQKVKTDKSVGIDGIPSEVWKHGGHALQANFHELVLLDRTLESEYSILSFLSLEGLLCRSMCKI</sequence>
<dbReference type="KEGG" id="loa:LOAG_02147"/>
<dbReference type="OrthoDB" id="6627613at2759"/>
<organism evidence="1">
    <name type="scientific">Loa loa</name>
    <name type="common">Eye worm</name>
    <name type="synonym">Filaria loa</name>
    <dbReference type="NCBI Taxonomy" id="7209"/>
    <lineage>
        <taxon>Eukaryota</taxon>
        <taxon>Metazoa</taxon>
        <taxon>Ecdysozoa</taxon>
        <taxon>Nematoda</taxon>
        <taxon>Chromadorea</taxon>
        <taxon>Rhabditida</taxon>
        <taxon>Spirurina</taxon>
        <taxon>Spiruromorpha</taxon>
        <taxon>Filarioidea</taxon>
        <taxon>Onchocercidae</taxon>
        <taxon>Loa</taxon>
    </lineage>
</organism>
<dbReference type="InParanoid" id="A0A1S0U9B3"/>
<dbReference type="GeneID" id="9939536"/>
<protein>
    <submittedName>
        <fullName evidence="1">Uncharacterized protein</fullName>
    </submittedName>
</protein>
<name>A0A1S0U9B3_LOALO</name>
<dbReference type="RefSeq" id="XP_003137733.1">
    <property type="nucleotide sequence ID" value="XM_003137685.1"/>
</dbReference>
<evidence type="ECO:0000313" key="1">
    <source>
        <dbReference type="EMBL" id="EFO26334.1"/>
    </source>
</evidence>
<proteinExistence type="predicted"/>
<dbReference type="EMBL" id="JH712089">
    <property type="protein sequence ID" value="EFO26334.1"/>
    <property type="molecule type" value="Genomic_DNA"/>
</dbReference>